<dbReference type="GO" id="GO:0016758">
    <property type="term" value="F:hexosyltransferase activity"/>
    <property type="evidence" value="ECO:0007669"/>
    <property type="project" value="UniProtKB-ARBA"/>
</dbReference>
<comment type="caution">
    <text evidence="6">The sequence shown here is derived from an EMBL/GenBank/DDBJ whole genome shotgun (WGS) entry which is preliminary data.</text>
</comment>
<sequence>MADITCKRVDVICPVYNKRDLVKDFMRSAMQLPADLVNIIMINDGSIDGTENIINKIIESEGLQNFYLINKPNGGVSTARNMGIDLAKSDYIWFCDPDDLVMTEAIDAIAAIEGSMADVWAFSFIEHDVEDDKSFARHLTPQGEMTSEQFLDAFNFFSKNNGISTIWNKFFLRKTIGDIRFTLDMHHSEDRCFNLDVLTNSETTVTAPFLIYQYNKYPSGTLSTARTQERINNIIEANLKNLATLSKFRKIEKDQKVHIYKISKELAMIKDKGVASFYLREHKKYKIRILPFLSSAEMILFITLMTRTQWLFRLIIKKTKRE</sequence>
<accession>A0A0L7T9V0</accession>
<protein>
    <recommendedName>
        <fullName evidence="4">Glycosyltransferase 2-like domain-containing protein</fullName>
    </recommendedName>
</protein>
<dbReference type="Gene3D" id="3.90.550.10">
    <property type="entry name" value="Spore Coat Polysaccharide Biosynthesis Protein SpsA, Chain A"/>
    <property type="match status" value="1"/>
</dbReference>
<feature type="domain" description="Glycosyltransferase 2-like" evidence="4">
    <location>
        <begin position="11"/>
        <end position="170"/>
    </location>
</feature>
<dbReference type="CDD" id="cd00761">
    <property type="entry name" value="Glyco_tranf_GTA_type"/>
    <property type="match status" value="1"/>
</dbReference>
<dbReference type="Pfam" id="PF00535">
    <property type="entry name" value="Glycos_transf_2"/>
    <property type="match status" value="1"/>
</dbReference>
<reference evidence="7 8" key="1">
    <citation type="journal article" date="2015" name="Int. J. Syst. Evol. Microbiol.">
        <title>Erwinia iniecta sp. nov., isolated from Russian wheat aphids (Diuraphis noxia).</title>
        <authorList>
            <person name="Campillo T."/>
            <person name="Luna E."/>
            <person name="Portier P."/>
            <person name="Fischer-Le Saux M."/>
            <person name="Lapitan N."/>
            <person name="Tisserat N.A."/>
            <person name="Leach J.E."/>
        </authorList>
    </citation>
    <scope>NUCLEOTIDE SEQUENCE [LARGE SCALE GENOMIC DNA]</scope>
    <source>
        <strain evidence="6 8">B120</strain>
        <strain evidence="5 7">B149</strain>
    </source>
</reference>
<dbReference type="Proteomes" id="UP000036851">
    <property type="component" value="Unassembled WGS sequence"/>
</dbReference>
<dbReference type="RefSeq" id="WP_052897577.1">
    <property type="nucleotide sequence ID" value="NZ_JRXE01000003.1"/>
</dbReference>
<dbReference type="SUPFAM" id="SSF53448">
    <property type="entry name" value="Nucleotide-diphospho-sugar transferases"/>
    <property type="match status" value="1"/>
</dbReference>
<name>A0A0L7T9V0_9GAMM</name>
<gene>
    <name evidence="6" type="ORF">NG42_02760</name>
    <name evidence="5" type="ORF">NG43_19105</name>
</gene>
<keyword evidence="3" id="KW-1133">Transmembrane helix</keyword>
<evidence type="ECO:0000259" key="4">
    <source>
        <dbReference type="Pfam" id="PF00535"/>
    </source>
</evidence>
<dbReference type="PATRIC" id="fig|1560201.3.peg.593"/>
<evidence type="ECO:0000313" key="7">
    <source>
        <dbReference type="Proteomes" id="UP000036851"/>
    </source>
</evidence>
<dbReference type="Proteomes" id="UP000037088">
    <property type="component" value="Unassembled WGS sequence"/>
</dbReference>
<dbReference type="EMBL" id="JRXF01000038">
    <property type="protein sequence ID" value="KOC89221.1"/>
    <property type="molecule type" value="Genomic_DNA"/>
</dbReference>
<keyword evidence="3" id="KW-0812">Transmembrane</keyword>
<dbReference type="PANTHER" id="PTHR22916">
    <property type="entry name" value="GLYCOSYLTRANSFERASE"/>
    <property type="match status" value="1"/>
</dbReference>
<keyword evidence="1" id="KW-0328">Glycosyltransferase</keyword>
<keyword evidence="8" id="KW-1185">Reference proteome</keyword>
<dbReference type="EMBL" id="JRXE01000003">
    <property type="protein sequence ID" value="KOC92143.1"/>
    <property type="molecule type" value="Genomic_DNA"/>
</dbReference>
<dbReference type="InterPro" id="IPR001173">
    <property type="entry name" value="Glyco_trans_2-like"/>
</dbReference>
<evidence type="ECO:0000256" key="3">
    <source>
        <dbReference type="SAM" id="Phobius"/>
    </source>
</evidence>
<evidence type="ECO:0000256" key="2">
    <source>
        <dbReference type="ARBA" id="ARBA00022679"/>
    </source>
</evidence>
<feature type="transmembrane region" description="Helical" evidence="3">
    <location>
        <begin position="289"/>
        <end position="312"/>
    </location>
</feature>
<evidence type="ECO:0000313" key="6">
    <source>
        <dbReference type="EMBL" id="KOC92143.1"/>
    </source>
</evidence>
<dbReference type="PANTHER" id="PTHR22916:SF51">
    <property type="entry name" value="GLYCOSYLTRANSFERASE EPSH-RELATED"/>
    <property type="match status" value="1"/>
</dbReference>
<dbReference type="AlphaFoldDB" id="A0A0L7T9V0"/>
<evidence type="ECO:0000256" key="1">
    <source>
        <dbReference type="ARBA" id="ARBA00022676"/>
    </source>
</evidence>
<dbReference type="InterPro" id="IPR029044">
    <property type="entry name" value="Nucleotide-diphossugar_trans"/>
</dbReference>
<organism evidence="6 8">
    <name type="scientific">Winslowiella iniecta</name>
    <dbReference type="NCBI Taxonomy" id="1560201"/>
    <lineage>
        <taxon>Bacteria</taxon>
        <taxon>Pseudomonadati</taxon>
        <taxon>Pseudomonadota</taxon>
        <taxon>Gammaproteobacteria</taxon>
        <taxon>Enterobacterales</taxon>
        <taxon>Erwiniaceae</taxon>
        <taxon>Winslowiella</taxon>
    </lineage>
</organism>
<keyword evidence="3" id="KW-0472">Membrane</keyword>
<dbReference type="STRING" id="1560201.NG42_02760"/>
<evidence type="ECO:0000313" key="5">
    <source>
        <dbReference type="EMBL" id="KOC89221.1"/>
    </source>
</evidence>
<proteinExistence type="predicted"/>
<evidence type="ECO:0000313" key="8">
    <source>
        <dbReference type="Proteomes" id="UP000037088"/>
    </source>
</evidence>
<keyword evidence="2" id="KW-0808">Transferase</keyword>
<dbReference type="OrthoDB" id="6813549at2"/>